<evidence type="ECO:0000256" key="8">
    <source>
        <dbReference type="ARBA" id="ARBA00022695"/>
    </source>
</evidence>
<feature type="compositionally biased region" description="Basic and acidic residues" evidence="15">
    <location>
        <begin position="518"/>
        <end position="527"/>
    </location>
</feature>
<evidence type="ECO:0000256" key="7">
    <source>
        <dbReference type="ARBA" id="ARBA00022694"/>
    </source>
</evidence>
<protein>
    <recommendedName>
        <fullName evidence="5">tRNA(His) guanylyltransferase</fullName>
        <ecNumber evidence="4">2.7.7.79</ecNumber>
    </recommendedName>
    <alternativeName>
        <fullName evidence="13">tRNA-histidine guanylyltransferase</fullName>
    </alternativeName>
</protein>
<name>A0A9Q8ZA34_CURCL</name>
<comment type="similarity">
    <text evidence="3">Belongs to the tRNA(His) guanylyltransferase family.</text>
</comment>
<feature type="compositionally biased region" description="Polar residues" evidence="15">
    <location>
        <begin position="354"/>
        <end position="370"/>
    </location>
</feature>
<dbReference type="AlphaFoldDB" id="A0A9Q8ZA34"/>
<evidence type="ECO:0000256" key="11">
    <source>
        <dbReference type="ARBA" id="ARBA00022842"/>
    </source>
</evidence>
<dbReference type="Pfam" id="PF04446">
    <property type="entry name" value="Thg1"/>
    <property type="match status" value="1"/>
</dbReference>
<comment type="catalytic activity">
    <reaction evidence="14">
        <text>a 5'-end ribonucleotide-tRNA(His) + GTP + ATP + H2O = a 5'-end phospho-guanosine-ribonucleotide-tRNA(His) + AMP + 2 diphosphate + H(+)</text>
        <dbReference type="Rhea" id="RHEA:54564"/>
        <dbReference type="Rhea" id="RHEA-COMP:14193"/>
        <dbReference type="Rhea" id="RHEA-COMP:14917"/>
        <dbReference type="ChEBI" id="CHEBI:15377"/>
        <dbReference type="ChEBI" id="CHEBI:15378"/>
        <dbReference type="ChEBI" id="CHEBI:30616"/>
        <dbReference type="ChEBI" id="CHEBI:33019"/>
        <dbReference type="ChEBI" id="CHEBI:37565"/>
        <dbReference type="ChEBI" id="CHEBI:138282"/>
        <dbReference type="ChEBI" id="CHEBI:141847"/>
        <dbReference type="ChEBI" id="CHEBI:456215"/>
        <dbReference type="EC" id="2.7.7.79"/>
    </reaction>
</comment>
<evidence type="ECO:0000256" key="15">
    <source>
        <dbReference type="SAM" id="MobiDB-lite"/>
    </source>
</evidence>
<dbReference type="EC" id="2.7.7.79" evidence="4"/>
<dbReference type="InterPro" id="IPR024956">
    <property type="entry name" value="tRNAHis_GuaTrfase_cat"/>
</dbReference>
<gene>
    <name evidence="18" type="ORF">yc1106_06591</name>
</gene>
<dbReference type="VEuPathDB" id="FungiDB:yc1106_06591"/>
<comment type="cofactor">
    <cofactor evidence="1">
        <name>Mg(2+)</name>
        <dbReference type="ChEBI" id="CHEBI:18420"/>
    </cofactor>
</comment>
<evidence type="ECO:0000256" key="6">
    <source>
        <dbReference type="ARBA" id="ARBA00022679"/>
    </source>
</evidence>
<feature type="domain" description="Thg1 C-terminal" evidence="17">
    <location>
        <begin position="125"/>
        <end position="201"/>
    </location>
</feature>
<keyword evidence="7" id="KW-0819">tRNA processing</keyword>
<feature type="compositionally biased region" description="Polar residues" evidence="15">
    <location>
        <begin position="421"/>
        <end position="431"/>
    </location>
</feature>
<evidence type="ECO:0000313" key="19">
    <source>
        <dbReference type="Proteomes" id="UP001056012"/>
    </source>
</evidence>
<feature type="compositionally biased region" description="Pro residues" evidence="15">
    <location>
        <begin position="332"/>
        <end position="343"/>
    </location>
</feature>
<feature type="compositionally biased region" description="Polar residues" evidence="15">
    <location>
        <begin position="290"/>
        <end position="327"/>
    </location>
</feature>
<feature type="domain" description="tRNAHis guanylyltransferase catalytic" evidence="16">
    <location>
        <begin position="6"/>
        <end position="121"/>
    </location>
</feature>
<evidence type="ECO:0000256" key="10">
    <source>
        <dbReference type="ARBA" id="ARBA00022741"/>
    </source>
</evidence>
<evidence type="ECO:0000256" key="4">
    <source>
        <dbReference type="ARBA" id="ARBA00012511"/>
    </source>
</evidence>
<evidence type="ECO:0000256" key="13">
    <source>
        <dbReference type="ARBA" id="ARBA00032480"/>
    </source>
</evidence>
<evidence type="ECO:0000256" key="14">
    <source>
        <dbReference type="ARBA" id="ARBA00047281"/>
    </source>
</evidence>
<evidence type="ECO:0000313" key="18">
    <source>
        <dbReference type="EMBL" id="USP79317.1"/>
    </source>
</evidence>
<keyword evidence="12" id="KW-0342">GTP-binding</keyword>
<dbReference type="GO" id="GO:0005525">
    <property type="term" value="F:GTP binding"/>
    <property type="evidence" value="ECO:0007669"/>
    <property type="project" value="UniProtKB-KW"/>
</dbReference>
<organism evidence="18 19">
    <name type="scientific">Curvularia clavata</name>
    <dbReference type="NCBI Taxonomy" id="95742"/>
    <lineage>
        <taxon>Eukaryota</taxon>
        <taxon>Fungi</taxon>
        <taxon>Dikarya</taxon>
        <taxon>Ascomycota</taxon>
        <taxon>Pezizomycotina</taxon>
        <taxon>Dothideomycetes</taxon>
        <taxon>Pleosporomycetidae</taxon>
        <taxon>Pleosporales</taxon>
        <taxon>Pleosporineae</taxon>
        <taxon>Pleosporaceae</taxon>
        <taxon>Curvularia</taxon>
    </lineage>
</organism>
<dbReference type="InterPro" id="IPR007537">
    <property type="entry name" value="tRNAHis_GuaTrfase_Thg1"/>
</dbReference>
<dbReference type="EMBL" id="CP089277">
    <property type="protein sequence ID" value="USP79317.1"/>
    <property type="molecule type" value="Genomic_DNA"/>
</dbReference>
<accession>A0A9Q8ZA34</accession>
<comment type="function">
    <text evidence="2">Adds a GMP to the 5'-end of tRNA(His) after transcription and RNase P cleavage.</text>
</comment>
<feature type="compositionally biased region" description="Basic and acidic residues" evidence="15">
    <location>
        <begin position="669"/>
        <end position="680"/>
    </location>
</feature>
<dbReference type="PANTHER" id="PTHR12729:SF6">
    <property type="entry name" value="TRNA(HIS) GUANYLYLTRANSFERASE-RELATED"/>
    <property type="match status" value="1"/>
</dbReference>
<feature type="compositionally biased region" description="Polar residues" evidence="15">
    <location>
        <begin position="529"/>
        <end position="545"/>
    </location>
</feature>
<dbReference type="GO" id="GO:0006400">
    <property type="term" value="P:tRNA modification"/>
    <property type="evidence" value="ECO:0007669"/>
    <property type="project" value="InterPro"/>
</dbReference>
<evidence type="ECO:0000256" key="12">
    <source>
        <dbReference type="ARBA" id="ARBA00023134"/>
    </source>
</evidence>
<feature type="compositionally biased region" description="Polar residues" evidence="15">
    <location>
        <begin position="463"/>
        <end position="473"/>
    </location>
</feature>
<keyword evidence="10" id="KW-0547">Nucleotide-binding</keyword>
<dbReference type="InterPro" id="IPR025845">
    <property type="entry name" value="Thg1_C_dom"/>
</dbReference>
<proteinExistence type="inferred from homology"/>
<dbReference type="FunFam" id="3.30.70.3000:FF:000001">
    <property type="entry name" value="tRNA(His) guanylyltransferase"/>
    <property type="match status" value="1"/>
</dbReference>
<dbReference type="OrthoDB" id="62560at2759"/>
<evidence type="ECO:0000259" key="17">
    <source>
        <dbReference type="Pfam" id="PF14413"/>
    </source>
</evidence>
<feature type="compositionally biased region" description="Low complexity" evidence="15">
    <location>
        <begin position="585"/>
        <end position="599"/>
    </location>
</feature>
<dbReference type="Gene3D" id="3.30.70.3000">
    <property type="match status" value="2"/>
</dbReference>
<evidence type="ECO:0000256" key="5">
    <source>
        <dbReference type="ARBA" id="ARBA00015443"/>
    </source>
</evidence>
<evidence type="ECO:0000259" key="16">
    <source>
        <dbReference type="Pfam" id="PF04446"/>
    </source>
</evidence>
<dbReference type="PANTHER" id="PTHR12729">
    <property type="entry name" value="TRNA(HIS) GUANYLYLTRANSFERASE-RELATED"/>
    <property type="match status" value="1"/>
</dbReference>
<dbReference type="GO" id="GO:0008193">
    <property type="term" value="F:tRNA guanylyltransferase activity"/>
    <property type="evidence" value="ECO:0007669"/>
    <property type="project" value="UniProtKB-EC"/>
</dbReference>
<feature type="compositionally biased region" description="Low complexity" evidence="15">
    <location>
        <begin position="344"/>
        <end position="353"/>
    </location>
</feature>
<sequence length="726" mass="79981">MANSKYEYVRLFEQPDILLSNTWIVVRIDGRGFSKFTTKYNFTKPNDQNGLDVMNAAAKAVMQEIPDLVLAFGNSDEYSKLTTTIVSTFTSYYVYSWSQYFPQKPLTPPLPSFDGRAVCYPSDANLRDYMSWRQVDCHINNLYNTTFWALVQQGGMGPREAEQRLKGTVASDKNEILFKDFGINYNNEPECFRKGTVLYRDFFPPALAPELPTPMFSEFPTPPLAQPKPRRASKDQSRSIEKIIPLMPESEDFVVSPDSFSRATFLSTTSTPSPPPSPPTMSKGAFPNPLRSNPISSRGSPNVPDNSLPLSPPSTATWATKPHSNGKQPLPSLTPLPLSPPTLKPSTKPPLSLNAPNPTTRTNFSPTTPQHDFPPDFPVTGYRHKQTASLSQGISHSASASLSTPPPPPQDQQHGLKRRSPSQPTLPTYVNSSSSSRSTTGPPFIPLRMSSIPANSKPRKLSLSVQRSTSTLRATRDAIDGTEGGAGPKEATSTPPRRVSPPMQKNKALPSPPMSAEEEMRTREKVKASSPQLDWNNYSMASNSKDPPLRRASDSENQNSYWTTNVYAPHPGIAELPAISTVATASAPTTAKSPLTSSSLQYPPDMPALNTSTAPAPKSQPYPTTQPFPSSMPMRSNLPLNLKPKDSVLPKQPNDSQKRRQPETSATKKKAEASTGDEGRPVTMSRTQREKDRKKRSKAAVLMEHVDIIKDEFWEKRPWILSGKTG</sequence>
<dbReference type="GO" id="GO:0000287">
    <property type="term" value="F:magnesium ion binding"/>
    <property type="evidence" value="ECO:0007669"/>
    <property type="project" value="InterPro"/>
</dbReference>
<dbReference type="Proteomes" id="UP001056012">
    <property type="component" value="Chromosome 4"/>
</dbReference>
<keyword evidence="11" id="KW-0460">Magnesium</keyword>
<evidence type="ECO:0000256" key="3">
    <source>
        <dbReference type="ARBA" id="ARBA00010113"/>
    </source>
</evidence>
<dbReference type="InterPro" id="IPR038469">
    <property type="entry name" value="tRNAHis_GuaTrfase_Thg1_sf"/>
</dbReference>
<evidence type="ECO:0000256" key="1">
    <source>
        <dbReference type="ARBA" id="ARBA00001946"/>
    </source>
</evidence>
<keyword evidence="6" id="KW-0808">Transferase</keyword>
<reference evidence="18" key="1">
    <citation type="submission" date="2021-12" db="EMBL/GenBank/DDBJ databases">
        <title>Curvularia clavata genome.</title>
        <authorList>
            <person name="Cao Y."/>
        </authorList>
    </citation>
    <scope>NUCLEOTIDE SEQUENCE</scope>
    <source>
        <strain evidence="18">Yc1106</strain>
    </source>
</reference>
<keyword evidence="9" id="KW-0479">Metal-binding</keyword>
<keyword evidence="19" id="KW-1185">Reference proteome</keyword>
<feature type="compositionally biased region" description="Low complexity" evidence="15">
    <location>
        <begin position="389"/>
        <end position="403"/>
    </location>
</feature>
<keyword evidence="8" id="KW-0548">Nucleotidyltransferase</keyword>
<evidence type="ECO:0000256" key="9">
    <source>
        <dbReference type="ARBA" id="ARBA00022723"/>
    </source>
</evidence>
<dbReference type="Pfam" id="PF14413">
    <property type="entry name" value="Thg1C"/>
    <property type="match status" value="1"/>
</dbReference>
<evidence type="ECO:0000256" key="2">
    <source>
        <dbReference type="ARBA" id="ARBA00002939"/>
    </source>
</evidence>
<feature type="region of interest" description="Disordered" evidence="15">
    <location>
        <begin position="213"/>
        <end position="238"/>
    </location>
</feature>
<feature type="region of interest" description="Disordered" evidence="15">
    <location>
        <begin position="265"/>
        <end position="557"/>
    </location>
</feature>
<feature type="region of interest" description="Disordered" evidence="15">
    <location>
        <begin position="585"/>
        <end position="702"/>
    </location>
</feature>